<dbReference type="Proteomes" id="UP000001805">
    <property type="component" value="Chromosome 7, Linkage Group VII"/>
</dbReference>
<feature type="compositionally biased region" description="Low complexity" evidence="5">
    <location>
        <begin position="145"/>
        <end position="167"/>
    </location>
</feature>
<dbReference type="PANTHER" id="PTHR15549">
    <property type="entry name" value="PAIRED IMMUNOGLOBULIN-LIKE TYPE 2 RECEPTOR"/>
    <property type="match status" value="1"/>
</dbReference>
<organism evidence="7 8">
    <name type="scientific">Neurospora crassa (strain ATCC 24698 / 74-OR23-1A / CBS 708.71 / DSM 1257 / FGSC 987)</name>
    <dbReference type="NCBI Taxonomy" id="367110"/>
    <lineage>
        <taxon>Eukaryota</taxon>
        <taxon>Fungi</taxon>
        <taxon>Dikarya</taxon>
        <taxon>Ascomycota</taxon>
        <taxon>Pezizomycotina</taxon>
        <taxon>Sordariomycetes</taxon>
        <taxon>Sordariomycetidae</taxon>
        <taxon>Sordariales</taxon>
        <taxon>Sordariaceae</taxon>
        <taxon>Neurospora</taxon>
    </lineage>
</organism>
<evidence type="ECO:0000256" key="1">
    <source>
        <dbReference type="ARBA" id="ARBA00004167"/>
    </source>
</evidence>
<sequence>MRFPSSSYGQTSLNVLFGRADVCDEAFPGEGASTDFCSPSNTLCCVRKGQQYPACESGIGKGWCCTGTGSSNCYVDQASACDEPNAVPCTNLKKGVAKACCPRLTSCSDGYEASEEFVRCNIQYDDLFHPTVVVTATLSESGKVSTVTLSPSSSSSSTSSTITSSSSRAAGTGSTQPSESTPLPGIPVPSSTTPTQQGPSPTPESSPAISTGAIAGICVSVTLACALVAVLIWIILRRRRKTAAEKSSAPSDSNQSGSDQDTGRDVGSPLVELPHTHTYSEAPGDSRPYPYVVGQNGVEYYKPMELMTERVMPVELQGGAQMGAPGQWQEQQQYGPFEIMTNPRGSGGIEMPRAELAAATPRAELGTATARCKWHPGRWPGAKLDAGKKVRLELPAMGGLPTVNDQTSQSPMASSSGGPDGGDILRVLIDTRAILSVPYDRLADECVRVALRIQLPSATPSDTNEPSAGVAPFWKFKGAIASVYVMHPPLLGFFRPPRLWSPTRIMPLGQKDSYRKGTGSRMIRTDSQCWRIRRSSRLCSERGGAVSRHRGEGGTSATRQCGAVISRLDGGRDRGRRQVQAARLGGWTIKNPAGSRHELATGMGGHCALRGIAGK</sequence>
<feature type="transmembrane region" description="Helical" evidence="6">
    <location>
        <begin position="213"/>
        <end position="236"/>
    </location>
</feature>
<dbReference type="GeneID" id="3874587"/>
<feature type="region of interest" description="Disordered" evidence="5">
    <location>
        <begin position="145"/>
        <end position="208"/>
    </location>
</feature>
<protein>
    <submittedName>
        <fullName evidence="7">Uncharacterized protein</fullName>
    </submittedName>
</protein>
<dbReference type="OrthoDB" id="3554783at2759"/>
<dbReference type="KEGG" id="ncr:NCU09294"/>
<reference evidence="7 8" key="1">
    <citation type="journal article" date="2003" name="Nature">
        <title>The genome sequence of the filamentous fungus Neurospora crassa.</title>
        <authorList>
            <person name="Galagan J.E."/>
            <person name="Calvo S.E."/>
            <person name="Borkovich K.A."/>
            <person name="Selker E.U."/>
            <person name="Read N.D."/>
            <person name="Jaffe D."/>
            <person name="FitzHugh W."/>
            <person name="Ma L.J."/>
            <person name="Smirnov S."/>
            <person name="Purcell S."/>
            <person name="Rehman B."/>
            <person name="Elkins T."/>
            <person name="Engels R."/>
            <person name="Wang S."/>
            <person name="Nielsen C.B."/>
            <person name="Butler J."/>
            <person name="Endrizzi M."/>
            <person name="Qui D."/>
            <person name="Ianakiev P."/>
            <person name="Bell-Pedersen D."/>
            <person name="Nelson M.A."/>
            <person name="Werner-Washburne M."/>
            <person name="Selitrennikoff C.P."/>
            <person name="Kinsey J.A."/>
            <person name="Braun E.L."/>
            <person name="Zelter A."/>
            <person name="Schulte U."/>
            <person name="Kothe G.O."/>
            <person name="Jedd G."/>
            <person name="Mewes W."/>
            <person name="Staben C."/>
            <person name="Marcotte E."/>
            <person name="Greenberg D."/>
            <person name="Roy A."/>
            <person name="Foley K."/>
            <person name="Naylor J."/>
            <person name="Stange-Thomann N."/>
            <person name="Barrett R."/>
            <person name="Gnerre S."/>
            <person name="Kamal M."/>
            <person name="Kamvysselis M."/>
            <person name="Mauceli E."/>
            <person name="Bielke C."/>
            <person name="Rudd S."/>
            <person name="Frishman D."/>
            <person name="Krystofova S."/>
            <person name="Rasmussen C."/>
            <person name="Metzenberg R.L."/>
            <person name="Perkins D.D."/>
            <person name="Kroken S."/>
            <person name="Cogoni C."/>
            <person name="Macino G."/>
            <person name="Catcheside D."/>
            <person name="Li W."/>
            <person name="Pratt R.J."/>
            <person name="Osmani S.A."/>
            <person name="DeSouza C.P."/>
            <person name="Glass L."/>
            <person name="Orbach M.J."/>
            <person name="Berglund J.A."/>
            <person name="Voelker R."/>
            <person name="Yarden O."/>
            <person name="Plamann M."/>
            <person name="Seiler S."/>
            <person name="Dunlap J."/>
            <person name="Radford A."/>
            <person name="Aramayo R."/>
            <person name="Natvig D.O."/>
            <person name="Alex L.A."/>
            <person name="Mannhaupt G."/>
            <person name="Ebbole D.J."/>
            <person name="Freitag M."/>
            <person name="Paulsen I."/>
            <person name="Sachs M.S."/>
            <person name="Lander E.S."/>
            <person name="Nusbaum C."/>
            <person name="Birren B."/>
        </authorList>
    </citation>
    <scope>NUCLEOTIDE SEQUENCE [LARGE SCALE GENOMIC DNA]</scope>
    <source>
        <strain evidence="8">ATCC 24698 / 74-OR23-1A / CBS 708.71 / DSM 1257 / FGSC 987</strain>
    </source>
</reference>
<evidence type="ECO:0000256" key="5">
    <source>
        <dbReference type="SAM" id="MobiDB-lite"/>
    </source>
</evidence>
<dbReference type="GO" id="GO:0071944">
    <property type="term" value="C:cell periphery"/>
    <property type="evidence" value="ECO:0007669"/>
    <property type="project" value="UniProtKB-ARBA"/>
</dbReference>
<dbReference type="VEuPathDB" id="FungiDB:NCU09294"/>
<dbReference type="GO" id="GO:0016020">
    <property type="term" value="C:membrane"/>
    <property type="evidence" value="ECO:0007669"/>
    <property type="project" value="UniProtKB-SubCell"/>
</dbReference>
<feature type="compositionally biased region" description="Polar residues" evidence="5">
    <location>
        <begin position="168"/>
        <end position="181"/>
    </location>
</feature>
<name>Q7S1I7_NEUCR</name>
<dbReference type="CDD" id="cd12087">
    <property type="entry name" value="TM_EGFR-like"/>
    <property type="match status" value="1"/>
</dbReference>
<dbReference type="InParanoid" id="Q7S1I7"/>
<feature type="compositionally biased region" description="Low complexity" evidence="5">
    <location>
        <begin position="188"/>
        <end position="207"/>
    </location>
</feature>
<evidence type="ECO:0000313" key="8">
    <source>
        <dbReference type="Proteomes" id="UP000001805"/>
    </source>
</evidence>
<dbReference type="InterPro" id="IPR051694">
    <property type="entry name" value="Immunoregulatory_rcpt-like"/>
</dbReference>
<feature type="region of interest" description="Disordered" evidence="5">
    <location>
        <begin position="399"/>
        <end position="420"/>
    </location>
</feature>
<keyword evidence="4 6" id="KW-0472">Membrane</keyword>
<evidence type="ECO:0000256" key="4">
    <source>
        <dbReference type="ARBA" id="ARBA00023136"/>
    </source>
</evidence>
<accession>Q7S1I7</accession>
<evidence type="ECO:0000256" key="6">
    <source>
        <dbReference type="SAM" id="Phobius"/>
    </source>
</evidence>
<evidence type="ECO:0000313" key="7">
    <source>
        <dbReference type="EMBL" id="EAA29204.1"/>
    </source>
</evidence>
<gene>
    <name evidence="7" type="ORF">NCU09294</name>
</gene>
<dbReference type="RefSeq" id="XP_958440.1">
    <property type="nucleotide sequence ID" value="XM_953347.1"/>
</dbReference>
<dbReference type="AlphaFoldDB" id="Q7S1I7"/>
<feature type="compositionally biased region" description="Polar residues" evidence="5">
    <location>
        <begin position="403"/>
        <end position="417"/>
    </location>
</feature>
<feature type="region of interest" description="Disordered" evidence="5">
    <location>
        <begin position="242"/>
        <end position="288"/>
    </location>
</feature>
<dbReference type="PANTHER" id="PTHR15549:SF33">
    <property type="entry name" value="MEMBRANE PROTEIN WSC4, PUTATIVE (AFU_ORTHOLOGUE AFUA_5G09020)-RELATED"/>
    <property type="match status" value="1"/>
</dbReference>
<dbReference type="HOGENOM" id="CLU_445907_0_0_1"/>
<keyword evidence="8" id="KW-1185">Reference proteome</keyword>
<evidence type="ECO:0000256" key="2">
    <source>
        <dbReference type="ARBA" id="ARBA00022692"/>
    </source>
</evidence>
<comment type="subcellular location">
    <subcellularLocation>
        <location evidence="1">Membrane</location>
        <topology evidence="1">Single-pass membrane protein</topology>
    </subcellularLocation>
</comment>
<dbReference type="EMBL" id="CM002242">
    <property type="protein sequence ID" value="EAA29204.1"/>
    <property type="molecule type" value="Genomic_DNA"/>
</dbReference>
<evidence type="ECO:0000256" key="3">
    <source>
        <dbReference type="ARBA" id="ARBA00022989"/>
    </source>
</evidence>
<keyword evidence="3 6" id="KW-1133">Transmembrane helix</keyword>
<proteinExistence type="predicted"/>
<keyword evidence="2 6" id="KW-0812">Transmembrane</keyword>
<dbReference type="PaxDb" id="5141-EFNCRP00000009343"/>
<feature type="compositionally biased region" description="Polar residues" evidence="5">
    <location>
        <begin position="248"/>
        <end position="260"/>
    </location>
</feature>